<dbReference type="AlphaFoldDB" id="A0A2A9E0M7"/>
<comment type="similarity">
    <text evidence="1">Belongs to the LytR/CpsA/Psr (LCP) family.</text>
</comment>
<evidence type="ECO:0000259" key="4">
    <source>
        <dbReference type="Pfam" id="PF03816"/>
    </source>
</evidence>
<keyword evidence="3" id="KW-1133">Transmembrane helix</keyword>
<dbReference type="PANTHER" id="PTHR33392:SF6">
    <property type="entry name" value="POLYISOPRENYL-TEICHOIC ACID--PEPTIDOGLYCAN TEICHOIC ACID TRANSFERASE TAGU"/>
    <property type="match status" value="1"/>
</dbReference>
<organism evidence="5 6">
    <name type="scientific">Sanguibacter antarcticus</name>
    <dbReference type="NCBI Taxonomy" id="372484"/>
    <lineage>
        <taxon>Bacteria</taxon>
        <taxon>Bacillati</taxon>
        <taxon>Actinomycetota</taxon>
        <taxon>Actinomycetes</taxon>
        <taxon>Micrococcales</taxon>
        <taxon>Sanguibacteraceae</taxon>
        <taxon>Sanguibacter</taxon>
    </lineage>
</organism>
<feature type="region of interest" description="Disordered" evidence="2">
    <location>
        <begin position="376"/>
        <end position="425"/>
    </location>
</feature>
<dbReference type="EMBL" id="PDJG01000001">
    <property type="protein sequence ID" value="PFG32498.1"/>
    <property type="molecule type" value="Genomic_DNA"/>
</dbReference>
<keyword evidence="3" id="KW-0812">Transmembrane</keyword>
<protein>
    <submittedName>
        <fullName evidence="5">LytR family transcriptional attenuator</fullName>
    </submittedName>
</protein>
<gene>
    <name evidence="5" type="ORF">ATL42_0338</name>
</gene>
<feature type="transmembrane region" description="Helical" evidence="3">
    <location>
        <begin position="38"/>
        <end position="61"/>
    </location>
</feature>
<dbReference type="OrthoDB" id="9782542at2"/>
<proteinExistence type="inferred from homology"/>
<dbReference type="Proteomes" id="UP000225548">
    <property type="component" value="Unassembled WGS sequence"/>
</dbReference>
<dbReference type="InterPro" id="IPR050922">
    <property type="entry name" value="LytR/CpsA/Psr_CW_biosynth"/>
</dbReference>
<comment type="caution">
    <text evidence="5">The sequence shown here is derived from an EMBL/GenBank/DDBJ whole genome shotgun (WGS) entry which is preliminary data.</text>
</comment>
<sequence length="425" mass="44345">MTTPPAPSRAALREQNAEAALRGPAHGRSERSHRFLRVTTLAVVGVFAFAASAAGAVYYTFQNNIDSVDVSALLGNASEVPTGITDPNAGLPISILLLGSDDRSGENAEIGGEEEGMRSDTTIVLHISADRSRMEMVSIPRDSLVDIPSCTMSDGTTTNESGDTMFNAAFSFGYDYGGDVDSAVGCSMKTVQSLTGLTLDGFALVDFAGFQGMIDAIGGVSMCIPEDIAAPEASLYLTAGEQTLDGAQALGLARARKGTGANMDGSDLNRIGRQQELLAATLRTVLDKNILTNTPDLLKFLNAATSSLTASPELASLPNMSGLAYSLRTITSDKITFMTIPIATAPSDANRVVWTSEADTVWANMVADQPIVTVEEPEVADPAATATETPDTSIDPATPEETTPVETKDPGQEAFTSADTTAVCG</sequence>
<keyword evidence="6" id="KW-1185">Reference proteome</keyword>
<name>A0A2A9E0M7_9MICO</name>
<feature type="compositionally biased region" description="Polar residues" evidence="2">
    <location>
        <begin position="414"/>
        <end position="425"/>
    </location>
</feature>
<accession>A0A2A9E0M7</accession>
<feature type="compositionally biased region" description="Low complexity" evidence="2">
    <location>
        <begin position="380"/>
        <end position="405"/>
    </location>
</feature>
<dbReference type="Gene3D" id="3.40.630.190">
    <property type="entry name" value="LCP protein"/>
    <property type="match status" value="1"/>
</dbReference>
<dbReference type="InterPro" id="IPR004474">
    <property type="entry name" value="LytR_CpsA_psr"/>
</dbReference>
<evidence type="ECO:0000256" key="3">
    <source>
        <dbReference type="SAM" id="Phobius"/>
    </source>
</evidence>
<dbReference type="Pfam" id="PF03816">
    <property type="entry name" value="LytR_cpsA_psr"/>
    <property type="match status" value="1"/>
</dbReference>
<evidence type="ECO:0000256" key="1">
    <source>
        <dbReference type="ARBA" id="ARBA00006068"/>
    </source>
</evidence>
<dbReference type="RefSeq" id="WP_098453859.1">
    <property type="nucleotide sequence ID" value="NZ_PDJG01000001.1"/>
</dbReference>
<evidence type="ECO:0000256" key="2">
    <source>
        <dbReference type="SAM" id="MobiDB-lite"/>
    </source>
</evidence>
<dbReference type="PANTHER" id="PTHR33392">
    <property type="entry name" value="POLYISOPRENYL-TEICHOIC ACID--PEPTIDOGLYCAN TEICHOIC ACID TRANSFERASE TAGU"/>
    <property type="match status" value="1"/>
</dbReference>
<reference evidence="5 6" key="1">
    <citation type="submission" date="2017-10" db="EMBL/GenBank/DDBJ databases">
        <title>Sequencing the genomes of 1000 actinobacteria strains.</title>
        <authorList>
            <person name="Klenk H.-P."/>
        </authorList>
    </citation>
    <scope>NUCLEOTIDE SEQUENCE [LARGE SCALE GENOMIC DNA]</scope>
    <source>
        <strain evidence="5 6">DSM 18966</strain>
    </source>
</reference>
<evidence type="ECO:0000313" key="6">
    <source>
        <dbReference type="Proteomes" id="UP000225548"/>
    </source>
</evidence>
<dbReference type="NCBIfam" id="TIGR00350">
    <property type="entry name" value="lytR_cpsA_psr"/>
    <property type="match status" value="1"/>
</dbReference>
<feature type="domain" description="Cell envelope-related transcriptional attenuator" evidence="4">
    <location>
        <begin position="118"/>
        <end position="285"/>
    </location>
</feature>
<keyword evidence="3" id="KW-0472">Membrane</keyword>
<evidence type="ECO:0000313" key="5">
    <source>
        <dbReference type="EMBL" id="PFG32498.1"/>
    </source>
</evidence>